<feature type="compositionally biased region" description="Basic and acidic residues" evidence="1">
    <location>
        <begin position="88"/>
        <end position="98"/>
    </location>
</feature>
<dbReference type="AlphaFoldDB" id="A0A6J7FLD1"/>
<accession>A0A6J7FLD1</accession>
<gene>
    <name evidence="2" type="ORF">UFOPK3564_00316</name>
</gene>
<name>A0A6J7FLD1_9ZZZZ</name>
<proteinExistence type="predicted"/>
<organism evidence="2">
    <name type="scientific">freshwater metagenome</name>
    <dbReference type="NCBI Taxonomy" id="449393"/>
    <lineage>
        <taxon>unclassified sequences</taxon>
        <taxon>metagenomes</taxon>
        <taxon>ecological metagenomes</taxon>
    </lineage>
</organism>
<evidence type="ECO:0000313" key="2">
    <source>
        <dbReference type="EMBL" id="CAB4896231.1"/>
    </source>
</evidence>
<dbReference type="EMBL" id="CAFBMK010000010">
    <property type="protein sequence ID" value="CAB4896231.1"/>
    <property type="molecule type" value="Genomic_DNA"/>
</dbReference>
<sequence>MSHPHLTPEADAAADPEGVAVLAFDSALREGIGPRAAMRRAFRAAGVDTLEARFDEAADRIADLERFRLDIHAAVDAHEDAPTATDSVTRRDPAARAA</sequence>
<evidence type="ECO:0000256" key="1">
    <source>
        <dbReference type="SAM" id="MobiDB-lite"/>
    </source>
</evidence>
<feature type="region of interest" description="Disordered" evidence="1">
    <location>
        <begin position="78"/>
        <end position="98"/>
    </location>
</feature>
<reference evidence="2" key="1">
    <citation type="submission" date="2020-05" db="EMBL/GenBank/DDBJ databases">
        <authorList>
            <person name="Chiriac C."/>
            <person name="Salcher M."/>
            <person name="Ghai R."/>
            <person name="Kavagutti S V."/>
        </authorList>
    </citation>
    <scope>NUCLEOTIDE SEQUENCE</scope>
</reference>
<protein>
    <submittedName>
        <fullName evidence="2">Unannotated protein</fullName>
    </submittedName>
</protein>